<dbReference type="InterPro" id="IPR011075">
    <property type="entry name" value="TetR_C"/>
</dbReference>
<keyword evidence="7" id="KW-1185">Reference proteome</keyword>
<feature type="DNA-binding region" description="H-T-H motif" evidence="4">
    <location>
        <begin position="40"/>
        <end position="59"/>
    </location>
</feature>
<protein>
    <submittedName>
        <fullName evidence="6">TetR/AcrR family transcriptional regulator</fullName>
    </submittedName>
</protein>
<feature type="domain" description="HTH tetR-type" evidence="5">
    <location>
        <begin position="17"/>
        <end position="77"/>
    </location>
</feature>
<evidence type="ECO:0000256" key="4">
    <source>
        <dbReference type="PROSITE-ProRule" id="PRU00335"/>
    </source>
</evidence>
<dbReference type="Pfam" id="PF00440">
    <property type="entry name" value="TetR_N"/>
    <property type="match status" value="1"/>
</dbReference>
<dbReference type="Proteomes" id="UP001596096">
    <property type="component" value="Unassembled WGS sequence"/>
</dbReference>
<gene>
    <name evidence="6" type="ORF">ACFPUY_16195</name>
</gene>
<proteinExistence type="predicted"/>
<evidence type="ECO:0000256" key="1">
    <source>
        <dbReference type="ARBA" id="ARBA00023015"/>
    </source>
</evidence>
<name>A0ABW1BVB8_9ACTN</name>
<dbReference type="RefSeq" id="WP_219549239.1">
    <property type="nucleotide sequence ID" value="NZ_JAHKRN010000045.1"/>
</dbReference>
<keyword evidence="3" id="KW-0804">Transcription</keyword>
<dbReference type="EMBL" id="JBHSNW010000007">
    <property type="protein sequence ID" value="MFC5816638.1"/>
    <property type="molecule type" value="Genomic_DNA"/>
</dbReference>
<dbReference type="PROSITE" id="PS50977">
    <property type="entry name" value="HTH_TETR_2"/>
    <property type="match status" value="1"/>
</dbReference>
<accession>A0ABW1BVB8</accession>
<organism evidence="6 7">
    <name type="scientific">Nonomuraea harbinensis</name>
    <dbReference type="NCBI Taxonomy" id="1286938"/>
    <lineage>
        <taxon>Bacteria</taxon>
        <taxon>Bacillati</taxon>
        <taxon>Actinomycetota</taxon>
        <taxon>Actinomycetes</taxon>
        <taxon>Streptosporangiales</taxon>
        <taxon>Streptosporangiaceae</taxon>
        <taxon>Nonomuraea</taxon>
    </lineage>
</organism>
<keyword evidence="1" id="KW-0805">Transcription regulation</keyword>
<evidence type="ECO:0000256" key="3">
    <source>
        <dbReference type="ARBA" id="ARBA00023163"/>
    </source>
</evidence>
<reference evidence="7" key="1">
    <citation type="journal article" date="2019" name="Int. J. Syst. Evol. Microbiol.">
        <title>The Global Catalogue of Microorganisms (GCM) 10K type strain sequencing project: providing services to taxonomists for standard genome sequencing and annotation.</title>
        <authorList>
            <consortium name="The Broad Institute Genomics Platform"/>
            <consortium name="The Broad Institute Genome Sequencing Center for Infectious Disease"/>
            <person name="Wu L."/>
            <person name="Ma J."/>
        </authorList>
    </citation>
    <scope>NUCLEOTIDE SEQUENCE [LARGE SCALE GENOMIC DNA]</scope>
    <source>
        <strain evidence="7">CGMCC 4.7106</strain>
    </source>
</reference>
<dbReference type="InterPro" id="IPR050109">
    <property type="entry name" value="HTH-type_TetR-like_transc_reg"/>
</dbReference>
<evidence type="ECO:0000313" key="7">
    <source>
        <dbReference type="Proteomes" id="UP001596096"/>
    </source>
</evidence>
<evidence type="ECO:0000313" key="6">
    <source>
        <dbReference type="EMBL" id="MFC5816638.1"/>
    </source>
</evidence>
<keyword evidence="2 4" id="KW-0238">DNA-binding</keyword>
<dbReference type="Pfam" id="PF16859">
    <property type="entry name" value="TetR_C_11"/>
    <property type="match status" value="1"/>
</dbReference>
<dbReference type="PANTHER" id="PTHR30055:SF225">
    <property type="entry name" value="TRANSCRIPTIONAL REGULATORY PROTEIN-RELATED"/>
    <property type="match status" value="1"/>
</dbReference>
<evidence type="ECO:0000259" key="5">
    <source>
        <dbReference type="PROSITE" id="PS50977"/>
    </source>
</evidence>
<dbReference type="PANTHER" id="PTHR30055">
    <property type="entry name" value="HTH-TYPE TRANSCRIPTIONAL REGULATOR RUTR"/>
    <property type="match status" value="1"/>
</dbReference>
<sequence>MAEMVTDHRKLPRRRGEELAAAIYRATLDELAESGYAKLTMERVAERARASKASLYRRWPTRVALVMDSVYHSLPALSDVPDTGSLRGDLLTLLRGTADILSGPAGEAMRGLLAEALRDEASARTFKENSQGAGRKMMAEIARRAVERGEISGDAVTPLRLDTGQALLRQHFLFQGPPIPDRLVVDIVDEVLVPLLTRV</sequence>
<evidence type="ECO:0000256" key="2">
    <source>
        <dbReference type="ARBA" id="ARBA00023125"/>
    </source>
</evidence>
<dbReference type="InterPro" id="IPR001647">
    <property type="entry name" value="HTH_TetR"/>
</dbReference>
<comment type="caution">
    <text evidence="6">The sequence shown here is derived from an EMBL/GenBank/DDBJ whole genome shotgun (WGS) entry which is preliminary data.</text>
</comment>